<keyword evidence="2" id="KW-0489">Methyltransferase</keyword>
<evidence type="ECO:0000256" key="3">
    <source>
        <dbReference type="ARBA" id="ARBA00022679"/>
    </source>
</evidence>
<evidence type="ECO:0000256" key="2">
    <source>
        <dbReference type="ARBA" id="ARBA00022603"/>
    </source>
</evidence>
<dbReference type="InParanoid" id="D3BNU4"/>
<dbReference type="GO" id="GO:0032259">
    <property type="term" value="P:methylation"/>
    <property type="evidence" value="ECO:0007669"/>
    <property type="project" value="UniProtKB-KW"/>
</dbReference>
<dbReference type="GeneID" id="31365090"/>
<dbReference type="AlphaFoldDB" id="D3BNU4"/>
<evidence type="ECO:0000313" key="5">
    <source>
        <dbReference type="Proteomes" id="UP000001396"/>
    </source>
</evidence>
<dbReference type="PANTHER" id="PTHR43619">
    <property type="entry name" value="S-ADENOSYL-L-METHIONINE-DEPENDENT METHYLTRANSFERASE YKTD-RELATED"/>
    <property type="match status" value="1"/>
</dbReference>
<evidence type="ECO:0000313" key="4">
    <source>
        <dbReference type="EMBL" id="EFA76863.1"/>
    </source>
</evidence>
<accession>D3BNU4</accession>
<organism evidence="4 5">
    <name type="scientific">Heterostelium pallidum (strain ATCC 26659 / Pp 5 / PN500)</name>
    <name type="common">Cellular slime mold</name>
    <name type="synonym">Polysphondylium pallidum</name>
    <dbReference type="NCBI Taxonomy" id="670386"/>
    <lineage>
        <taxon>Eukaryota</taxon>
        <taxon>Amoebozoa</taxon>
        <taxon>Evosea</taxon>
        <taxon>Eumycetozoa</taxon>
        <taxon>Dictyostelia</taxon>
        <taxon>Acytosteliales</taxon>
        <taxon>Acytosteliaceae</taxon>
        <taxon>Heterostelium</taxon>
    </lineage>
</organism>
<dbReference type="SUPFAM" id="SSF53335">
    <property type="entry name" value="S-adenosyl-L-methionine-dependent methyltransferases"/>
    <property type="match status" value="1"/>
</dbReference>
<dbReference type="EMBL" id="ADBJ01000044">
    <property type="protein sequence ID" value="EFA76863.1"/>
    <property type="molecule type" value="Genomic_DNA"/>
</dbReference>
<dbReference type="RefSeq" id="XP_020428995.1">
    <property type="nucleotide sequence ID" value="XM_020580408.1"/>
</dbReference>
<comment type="caution">
    <text evidence="4">The sequence shown here is derived from an EMBL/GenBank/DDBJ whole genome shotgun (WGS) entry which is preliminary data.</text>
</comment>
<dbReference type="Pfam" id="PF04072">
    <property type="entry name" value="LCM"/>
    <property type="match status" value="1"/>
</dbReference>
<evidence type="ECO:0008006" key="6">
    <source>
        <dbReference type="Google" id="ProtNLM"/>
    </source>
</evidence>
<comment type="similarity">
    <text evidence="1">Belongs to the UPF0677 family.</text>
</comment>
<sequence length="370" mass="41781">MIGINNINLSSVGKTSLVVSMFRTLISNKHVKNILLKVEDGAEPNSSNLEQIQSYLPFYTLNPYISDIPNEITIFDPKECQAILWESLDLVYFLAPDLFKSKNFVNLLQKHWSEYDRSKTNVDEVRQYIKNCPPLKAWSLVAIENISARIALRTMLIDDLIQSSIVGQFKQVVILGSGLDSRLLRMPLGPDVVGYEVDLPEIIELKKKLLPLITKECPPTSKSTNHYIGADLKGDSWIELLKSAGSSDFDSTKPTLWIMEGLLMYLSEDETNNLISNCSHLSSSGSTMVIQIIGHVDGEKDPQFRKLVKTLLHEDVRFDFKKAAGSYLKDNSFISNVQVYNDNDIFFKYTGLNDPKLDDGWSQFAIGYKP</sequence>
<name>D3BNU4_HETP5</name>
<dbReference type="NCBIfam" id="TIGR00027">
    <property type="entry name" value="mthyl_TIGR00027"/>
    <property type="match status" value="1"/>
</dbReference>
<keyword evidence="3" id="KW-0808">Transferase</keyword>
<protein>
    <recommendedName>
        <fullName evidence="6">S-adenosyl-L-methionine-dependent methyltransferase</fullName>
    </recommendedName>
</protein>
<reference evidence="4 5" key="1">
    <citation type="journal article" date="2011" name="Genome Res.">
        <title>Phylogeny-wide analysis of social amoeba genomes highlights ancient origins for complex intercellular communication.</title>
        <authorList>
            <person name="Heidel A.J."/>
            <person name="Lawal H.M."/>
            <person name="Felder M."/>
            <person name="Schilde C."/>
            <person name="Helps N.R."/>
            <person name="Tunggal B."/>
            <person name="Rivero F."/>
            <person name="John U."/>
            <person name="Schleicher M."/>
            <person name="Eichinger L."/>
            <person name="Platzer M."/>
            <person name="Noegel A.A."/>
            <person name="Schaap P."/>
            <person name="Gloeckner G."/>
        </authorList>
    </citation>
    <scope>NUCLEOTIDE SEQUENCE [LARGE SCALE GENOMIC DNA]</scope>
    <source>
        <strain evidence="5">ATCC 26659 / Pp 5 / PN500</strain>
    </source>
</reference>
<dbReference type="PANTHER" id="PTHR43619:SF2">
    <property type="entry name" value="S-ADENOSYL-L-METHIONINE-DEPENDENT METHYLTRANSFERASES SUPERFAMILY PROTEIN"/>
    <property type="match status" value="1"/>
</dbReference>
<keyword evidence="5" id="KW-1185">Reference proteome</keyword>
<dbReference type="GO" id="GO:0008168">
    <property type="term" value="F:methyltransferase activity"/>
    <property type="evidence" value="ECO:0007669"/>
    <property type="project" value="UniProtKB-KW"/>
</dbReference>
<dbReference type="STRING" id="670386.D3BNU4"/>
<dbReference type="InterPro" id="IPR029063">
    <property type="entry name" value="SAM-dependent_MTases_sf"/>
</dbReference>
<dbReference type="Gene3D" id="3.40.50.150">
    <property type="entry name" value="Vaccinia Virus protein VP39"/>
    <property type="match status" value="1"/>
</dbReference>
<dbReference type="InterPro" id="IPR007213">
    <property type="entry name" value="Ppm1/Ppm2/Tcmp"/>
</dbReference>
<proteinExistence type="inferred from homology"/>
<dbReference type="InterPro" id="IPR011610">
    <property type="entry name" value="SAM_mthyl_Trfase_ML2640-like"/>
</dbReference>
<dbReference type="Proteomes" id="UP000001396">
    <property type="component" value="Unassembled WGS sequence"/>
</dbReference>
<gene>
    <name evidence="4" type="ORF">PPL_09615</name>
</gene>
<evidence type="ECO:0000256" key="1">
    <source>
        <dbReference type="ARBA" id="ARBA00008138"/>
    </source>
</evidence>